<feature type="region of interest" description="Disordered" evidence="1">
    <location>
        <begin position="87"/>
        <end position="117"/>
    </location>
</feature>
<dbReference type="EMBL" id="LAZR01029973">
    <property type="protein sequence ID" value="KKL57984.1"/>
    <property type="molecule type" value="Genomic_DNA"/>
</dbReference>
<name>A0A0F9D8S0_9ZZZZ</name>
<accession>A0A0F9D8S0</accession>
<evidence type="ECO:0000256" key="1">
    <source>
        <dbReference type="SAM" id="MobiDB-lite"/>
    </source>
</evidence>
<sequence length="493" mass="55805">MRGVEVSELELGTDGGITVKSLATIFEDGEVVGASYLASSLRKSVEARGPMDLESTVRLYNNGYYGASWVNKGRVYLKEGQEAPADMQVKEGPRGGRYYHTGAGRGRPLGEAPSDWKPREGERIRLRIPGDKRNGRLGKITSLTEEGKGYRGEKLWATVEGVGWRGGGYFNINDGQLVPAPYTAKEKKEMKARDILVTEFGKTRVVQRPFMDRHTGIEYDAFNTEAGPILMVKTDPPEDKPWVATKESAVSLSAFLKALPEMSREALQNMKDEVEIIYLSPVSNPSDRKISKRIGKHFTAAATMQMGERVMHIYPKAKESDNATLAYVITHETGHAVDNAREYILKDYNEKRNAFWAQVPSPHQAGKTPDEVERDAGMPPHPGKWLAPYYDWRGVQIAIKYPDTHRRSWGMFFKDKDWEPEGDKTWNELREIEKLTVTRKVNTAAPVSAYALTSNEEYYAEAYAEYQKGKLTEGHIMQEHFENLERTRQWLEE</sequence>
<organism evidence="2">
    <name type="scientific">marine sediment metagenome</name>
    <dbReference type="NCBI Taxonomy" id="412755"/>
    <lineage>
        <taxon>unclassified sequences</taxon>
        <taxon>metagenomes</taxon>
        <taxon>ecological metagenomes</taxon>
    </lineage>
</organism>
<dbReference type="AlphaFoldDB" id="A0A0F9D8S0"/>
<proteinExistence type="predicted"/>
<evidence type="ECO:0000313" key="2">
    <source>
        <dbReference type="EMBL" id="KKL57984.1"/>
    </source>
</evidence>
<comment type="caution">
    <text evidence="2">The sequence shown here is derived from an EMBL/GenBank/DDBJ whole genome shotgun (WGS) entry which is preliminary data.</text>
</comment>
<gene>
    <name evidence="2" type="ORF">LCGC14_2229940</name>
</gene>
<reference evidence="2" key="1">
    <citation type="journal article" date="2015" name="Nature">
        <title>Complex archaea that bridge the gap between prokaryotes and eukaryotes.</title>
        <authorList>
            <person name="Spang A."/>
            <person name="Saw J.H."/>
            <person name="Jorgensen S.L."/>
            <person name="Zaremba-Niedzwiedzka K."/>
            <person name="Martijn J."/>
            <person name="Lind A.E."/>
            <person name="van Eijk R."/>
            <person name="Schleper C."/>
            <person name="Guy L."/>
            <person name="Ettema T.J."/>
        </authorList>
    </citation>
    <scope>NUCLEOTIDE SEQUENCE</scope>
</reference>
<protein>
    <submittedName>
        <fullName evidence="2">Uncharacterized protein</fullName>
    </submittedName>
</protein>